<dbReference type="Proteomes" id="UP000034006">
    <property type="component" value="Unassembled WGS sequence"/>
</dbReference>
<comment type="caution">
    <text evidence="1">The sequence shown here is derived from an EMBL/GenBank/DDBJ whole genome shotgun (WGS) entry which is preliminary data.</text>
</comment>
<evidence type="ECO:0000313" key="1">
    <source>
        <dbReference type="EMBL" id="KKT51713.1"/>
    </source>
</evidence>
<proteinExistence type="predicted"/>
<name>A0A0G1HYR8_9BACT</name>
<evidence type="ECO:0000313" key="2">
    <source>
        <dbReference type="Proteomes" id="UP000034006"/>
    </source>
</evidence>
<organism evidence="1 2">
    <name type="scientific">Candidatus Collierbacteria bacterium GW2011_GWB2_44_22</name>
    <dbReference type="NCBI Taxonomy" id="1618387"/>
    <lineage>
        <taxon>Bacteria</taxon>
        <taxon>Candidatus Collieribacteriota</taxon>
    </lineage>
</organism>
<dbReference type="STRING" id="1618387.UW44_C0008G0035"/>
<protein>
    <submittedName>
        <fullName evidence="1">Uncharacterized protein</fullName>
    </submittedName>
</protein>
<reference evidence="1 2" key="1">
    <citation type="journal article" date="2015" name="Nature">
        <title>rRNA introns, odd ribosomes, and small enigmatic genomes across a large radiation of phyla.</title>
        <authorList>
            <person name="Brown C.T."/>
            <person name="Hug L.A."/>
            <person name="Thomas B.C."/>
            <person name="Sharon I."/>
            <person name="Castelle C.J."/>
            <person name="Singh A."/>
            <person name="Wilkins M.J."/>
            <person name="Williams K.H."/>
            <person name="Banfield J.F."/>
        </authorList>
    </citation>
    <scope>NUCLEOTIDE SEQUENCE [LARGE SCALE GENOMIC DNA]</scope>
</reference>
<gene>
    <name evidence="1" type="ORF">UW44_C0008G0035</name>
</gene>
<sequence length="203" mass="23228">MSLVRCTDVHGIVLVIRETLGQMCKTLDMDIDLESIDYIASAARAMEREMNFEGRDCEADNEHMQAIRFVVSAIYFDGSSVIDESKLEVIAHKSRCSFLDVTQDELQTAGRSQVLHNKQMVSSPNQLVVGQTYFWFVNEKPEVLIELDEIREDGWIAFYVLTGPFRLRKAIPLSACGVLPYPDGLWNIWNWLERVGPRPKQDK</sequence>
<accession>A0A0G1HYR8</accession>
<dbReference type="AlphaFoldDB" id="A0A0G1HYR8"/>
<dbReference type="EMBL" id="LCIH01000008">
    <property type="protein sequence ID" value="KKT51713.1"/>
    <property type="molecule type" value="Genomic_DNA"/>
</dbReference>